<comment type="subcellular location">
    <subcellularLocation>
        <location evidence="1">Membrane</location>
        <topology evidence="1">Multi-pass membrane protein</topology>
    </subcellularLocation>
</comment>
<evidence type="ECO:0000256" key="7">
    <source>
        <dbReference type="ARBA" id="ARBA00023065"/>
    </source>
</evidence>
<dbReference type="InterPro" id="IPR027470">
    <property type="entry name" value="Cation_efflux_CTD"/>
</dbReference>
<keyword evidence="8 10" id="KW-0472">Membrane</keyword>
<dbReference type="SUPFAM" id="SSF161111">
    <property type="entry name" value="Cation efflux protein transmembrane domain-like"/>
    <property type="match status" value="1"/>
</dbReference>
<dbReference type="InterPro" id="IPR002524">
    <property type="entry name" value="Cation_efflux"/>
</dbReference>
<feature type="transmembrane region" description="Helical" evidence="10">
    <location>
        <begin position="194"/>
        <end position="212"/>
    </location>
</feature>
<accession>A0A401JG52</accession>
<keyword evidence="7" id="KW-0406">Ion transport</keyword>
<feature type="compositionally biased region" description="Basic and acidic residues" evidence="9">
    <location>
        <begin position="1"/>
        <end position="15"/>
    </location>
</feature>
<dbReference type="Pfam" id="PF16916">
    <property type="entry name" value="ZT_dimer"/>
    <property type="match status" value="1"/>
</dbReference>
<dbReference type="Gene3D" id="1.20.1510.10">
    <property type="entry name" value="Cation efflux protein transmembrane domain"/>
    <property type="match status" value="1"/>
</dbReference>
<keyword evidence="4 10" id="KW-0812">Transmembrane</keyword>
<feature type="transmembrane region" description="Helical" evidence="10">
    <location>
        <begin position="128"/>
        <end position="151"/>
    </location>
</feature>
<dbReference type="RefSeq" id="WP_223247812.1">
    <property type="nucleotide sequence ID" value="NZ_BGOW01000021.1"/>
</dbReference>
<evidence type="ECO:0000256" key="4">
    <source>
        <dbReference type="ARBA" id="ARBA00022692"/>
    </source>
</evidence>
<evidence type="ECO:0000313" key="13">
    <source>
        <dbReference type="EMBL" id="GBL46609.1"/>
    </source>
</evidence>
<reference evidence="13 14" key="1">
    <citation type="journal article" date="2019" name="Front. Microbiol.">
        <title>Genomes of Neutrophilic Sulfur-Oxidizing Chemolithoautotrophs Representing 9 Proteobacterial Species From 8 Genera.</title>
        <authorList>
            <person name="Watanabe T."/>
            <person name="Kojima H."/>
            <person name="Umezawa K."/>
            <person name="Hori C."/>
            <person name="Takasuka T.E."/>
            <person name="Kato Y."/>
            <person name="Fukui M."/>
        </authorList>
    </citation>
    <scope>NUCLEOTIDE SEQUENCE [LARGE SCALE GENOMIC DNA]</scope>
    <source>
        <strain evidence="13 14">TTN</strain>
    </source>
</reference>
<dbReference type="Proteomes" id="UP000286806">
    <property type="component" value="Unassembled WGS sequence"/>
</dbReference>
<evidence type="ECO:0000256" key="5">
    <source>
        <dbReference type="ARBA" id="ARBA00022906"/>
    </source>
</evidence>
<organism evidence="13 14">
    <name type="scientific">Sulfuriferula multivorans</name>
    <dbReference type="NCBI Taxonomy" id="1559896"/>
    <lineage>
        <taxon>Bacteria</taxon>
        <taxon>Pseudomonadati</taxon>
        <taxon>Pseudomonadota</taxon>
        <taxon>Betaproteobacteria</taxon>
        <taxon>Nitrosomonadales</taxon>
        <taxon>Sulfuricellaceae</taxon>
        <taxon>Sulfuriferula</taxon>
    </lineage>
</organism>
<feature type="transmembrane region" description="Helical" evidence="10">
    <location>
        <begin position="62"/>
        <end position="80"/>
    </location>
</feature>
<dbReference type="InterPro" id="IPR050681">
    <property type="entry name" value="CDF/SLC30A"/>
</dbReference>
<evidence type="ECO:0000256" key="1">
    <source>
        <dbReference type="ARBA" id="ARBA00004141"/>
    </source>
</evidence>
<feature type="transmembrane region" description="Helical" evidence="10">
    <location>
        <begin position="92"/>
        <end position="116"/>
    </location>
</feature>
<evidence type="ECO:0000256" key="2">
    <source>
        <dbReference type="ARBA" id="ARBA00008873"/>
    </source>
</evidence>
<keyword evidence="3" id="KW-0813">Transport</keyword>
<dbReference type="InterPro" id="IPR058533">
    <property type="entry name" value="Cation_efflux_TM"/>
</dbReference>
<evidence type="ECO:0000256" key="10">
    <source>
        <dbReference type="SAM" id="Phobius"/>
    </source>
</evidence>
<dbReference type="InterPro" id="IPR036837">
    <property type="entry name" value="Cation_efflux_CTD_sf"/>
</dbReference>
<dbReference type="PANTHER" id="PTHR11562:SF17">
    <property type="entry name" value="RE54080P-RELATED"/>
    <property type="match status" value="1"/>
</dbReference>
<evidence type="ECO:0000259" key="11">
    <source>
        <dbReference type="Pfam" id="PF01545"/>
    </source>
</evidence>
<evidence type="ECO:0000256" key="6">
    <source>
        <dbReference type="ARBA" id="ARBA00022989"/>
    </source>
</evidence>
<keyword evidence="6 10" id="KW-1133">Transmembrane helix</keyword>
<feature type="domain" description="Cation efflux protein transmembrane" evidence="11">
    <location>
        <begin position="32"/>
        <end position="220"/>
    </location>
</feature>
<sequence>MAKAEDTHQDHDHDHAHHGHDHHHHGHGGVGIAFWLTLGFAAVEAGGGWWSGSLALISDAGHMLIDSLALGLAAFAGWLAQRPASYRHSYGLVRAEVVAALANSVLMLALMVGIVWEAIARLQAPQPVQGGAVMVIAAIGLAVNIFVAYHLSRGEQTLNVRAALLHVLGDMLGSVAALAAGAVIYFTGWLPIDALLSLFVVALILVSSIRLLREALHILMEGVPQNLDLPEIGLAMAQTTGVNSVHDLHIWTLASGKVALSAHLEIPAMQDWPGILHSTRQMLHTRFDIDHVTLQPELPAAQLEQVGIPFYPRHHH</sequence>
<proteinExistence type="inferred from homology"/>
<name>A0A401JG52_9PROT</name>
<evidence type="ECO:0000256" key="8">
    <source>
        <dbReference type="ARBA" id="ARBA00023136"/>
    </source>
</evidence>
<evidence type="ECO:0000256" key="9">
    <source>
        <dbReference type="SAM" id="MobiDB-lite"/>
    </source>
</evidence>
<feature type="domain" description="Cation efflux protein cytoplasmic" evidence="12">
    <location>
        <begin position="227"/>
        <end position="297"/>
    </location>
</feature>
<dbReference type="GO" id="GO:0005385">
    <property type="term" value="F:zinc ion transmembrane transporter activity"/>
    <property type="evidence" value="ECO:0007669"/>
    <property type="project" value="TreeGrafter"/>
</dbReference>
<dbReference type="SUPFAM" id="SSF160240">
    <property type="entry name" value="Cation efflux protein cytoplasmic domain-like"/>
    <property type="match status" value="1"/>
</dbReference>
<dbReference type="AlphaFoldDB" id="A0A401JG52"/>
<dbReference type="Pfam" id="PF01545">
    <property type="entry name" value="Cation_efflux"/>
    <property type="match status" value="1"/>
</dbReference>
<protein>
    <submittedName>
        <fullName evidence="13">Cobalt-zinc-cadmium resistance protein CzcD</fullName>
    </submittedName>
</protein>
<dbReference type="PANTHER" id="PTHR11562">
    <property type="entry name" value="CATION EFFLUX PROTEIN/ ZINC TRANSPORTER"/>
    <property type="match status" value="1"/>
</dbReference>
<dbReference type="EMBL" id="BGOW01000021">
    <property type="protein sequence ID" value="GBL46609.1"/>
    <property type="molecule type" value="Genomic_DNA"/>
</dbReference>
<keyword evidence="14" id="KW-1185">Reference proteome</keyword>
<keyword evidence="5" id="KW-0864">Zinc transport</keyword>
<evidence type="ECO:0000256" key="3">
    <source>
        <dbReference type="ARBA" id="ARBA00022448"/>
    </source>
</evidence>
<feature type="region of interest" description="Disordered" evidence="9">
    <location>
        <begin position="1"/>
        <end position="25"/>
    </location>
</feature>
<feature type="transmembrane region" description="Helical" evidence="10">
    <location>
        <begin position="163"/>
        <end position="188"/>
    </location>
</feature>
<keyword evidence="5" id="KW-0862">Zinc</keyword>
<evidence type="ECO:0000259" key="12">
    <source>
        <dbReference type="Pfam" id="PF16916"/>
    </source>
</evidence>
<dbReference type="NCBIfam" id="TIGR01297">
    <property type="entry name" value="CDF"/>
    <property type="match status" value="1"/>
</dbReference>
<comment type="caution">
    <text evidence="13">The sequence shown here is derived from an EMBL/GenBank/DDBJ whole genome shotgun (WGS) entry which is preliminary data.</text>
</comment>
<feature type="compositionally biased region" description="Basic residues" evidence="9">
    <location>
        <begin position="16"/>
        <end position="25"/>
    </location>
</feature>
<evidence type="ECO:0000313" key="14">
    <source>
        <dbReference type="Proteomes" id="UP000286806"/>
    </source>
</evidence>
<dbReference type="GO" id="GO:0005886">
    <property type="term" value="C:plasma membrane"/>
    <property type="evidence" value="ECO:0007669"/>
    <property type="project" value="TreeGrafter"/>
</dbReference>
<dbReference type="InterPro" id="IPR027469">
    <property type="entry name" value="Cation_efflux_TMD_sf"/>
</dbReference>
<gene>
    <name evidence="13" type="ORF">SFMTTN_2424</name>
</gene>
<feature type="transmembrane region" description="Helical" evidence="10">
    <location>
        <begin position="32"/>
        <end position="50"/>
    </location>
</feature>
<comment type="similarity">
    <text evidence="2">Belongs to the cation diffusion facilitator (CDF) transporter (TC 2.A.4) family. SLC30A subfamily.</text>
</comment>